<evidence type="ECO:0000256" key="1">
    <source>
        <dbReference type="SAM" id="Phobius"/>
    </source>
</evidence>
<comment type="caution">
    <text evidence="2">The sequence shown here is derived from an EMBL/GenBank/DDBJ whole genome shotgun (WGS) entry which is preliminary data.</text>
</comment>
<dbReference type="Proteomes" id="UP000823749">
    <property type="component" value="Chromosome 5"/>
</dbReference>
<feature type="transmembrane region" description="Helical" evidence="1">
    <location>
        <begin position="62"/>
        <end position="81"/>
    </location>
</feature>
<accession>A0AAV6K901</accession>
<dbReference type="AlphaFoldDB" id="A0AAV6K901"/>
<evidence type="ECO:0000313" key="2">
    <source>
        <dbReference type="EMBL" id="KAG5548778.1"/>
    </source>
</evidence>
<reference evidence="2" key="1">
    <citation type="submission" date="2020-08" db="EMBL/GenBank/DDBJ databases">
        <title>Plant Genome Project.</title>
        <authorList>
            <person name="Zhang R.-G."/>
        </authorList>
    </citation>
    <scope>NUCLEOTIDE SEQUENCE</scope>
    <source>
        <strain evidence="2">WSP0</strain>
        <tissue evidence="2">Leaf</tissue>
    </source>
</reference>
<evidence type="ECO:0000313" key="3">
    <source>
        <dbReference type="Proteomes" id="UP000823749"/>
    </source>
</evidence>
<protein>
    <submittedName>
        <fullName evidence="2">Uncharacterized protein</fullName>
    </submittedName>
</protein>
<keyword evidence="1" id="KW-0472">Membrane</keyword>
<dbReference type="EMBL" id="JACTNZ010000005">
    <property type="protein sequence ID" value="KAG5548778.1"/>
    <property type="molecule type" value="Genomic_DNA"/>
</dbReference>
<sequence length="111" mass="12553">MEPLVKVDGKPLGSNFWKVFFLKAKRPNASLERPHQKIRTVGEAVGCAIAWRSCDVCYDKTLLFHVIGAYISILFSCIFFFKCLSRNKVCNDEQARCNILGSAEVPILLRT</sequence>
<keyword evidence="1" id="KW-0812">Transmembrane</keyword>
<keyword evidence="3" id="KW-1185">Reference proteome</keyword>
<organism evidence="2 3">
    <name type="scientific">Rhododendron griersonianum</name>
    <dbReference type="NCBI Taxonomy" id="479676"/>
    <lineage>
        <taxon>Eukaryota</taxon>
        <taxon>Viridiplantae</taxon>
        <taxon>Streptophyta</taxon>
        <taxon>Embryophyta</taxon>
        <taxon>Tracheophyta</taxon>
        <taxon>Spermatophyta</taxon>
        <taxon>Magnoliopsida</taxon>
        <taxon>eudicotyledons</taxon>
        <taxon>Gunneridae</taxon>
        <taxon>Pentapetalae</taxon>
        <taxon>asterids</taxon>
        <taxon>Ericales</taxon>
        <taxon>Ericaceae</taxon>
        <taxon>Ericoideae</taxon>
        <taxon>Rhodoreae</taxon>
        <taxon>Rhododendron</taxon>
    </lineage>
</organism>
<proteinExistence type="predicted"/>
<keyword evidence="1" id="KW-1133">Transmembrane helix</keyword>
<gene>
    <name evidence="2" type="ORF">RHGRI_014208</name>
</gene>
<name>A0AAV6K901_9ERIC</name>